<organism evidence="3 4">
    <name type="scientific">Nocardia aurantiaca</name>
    <dbReference type="NCBI Taxonomy" id="2675850"/>
    <lineage>
        <taxon>Bacteria</taxon>
        <taxon>Bacillati</taxon>
        <taxon>Actinomycetota</taxon>
        <taxon>Actinomycetes</taxon>
        <taxon>Mycobacteriales</taxon>
        <taxon>Nocardiaceae</taxon>
        <taxon>Nocardia</taxon>
    </lineage>
</organism>
<gene>
    <name evidence="3" type="ORF">GLP40_09365</name>
</gene>
<dbReference type="EMBL" id="WMBB01000004">
    <property type="protein sequence ID" value="MTE12982.1"/>
    <property type="molecule type" value="Genomic_DNA"/>
</dbReference>
<evidence type="ECO:0000313" key="3">
    <source>
        <dbReference type="EMBL" id="MTE12982.1"/>
    </source>
</evidence>
<feature type="transmembrane region" description="Helical" evidence="2">
    <location>
        <begin position="50"/>
        <end position="74"/>
    </location>
</feature>
<feature type="compositionally biased region" description="Basic and acidic residues" evidence="1">
    <location>
        <begin position="28"/>
        <end position="43"/>
    </location>
</feature>
<keyword evidence="4" id="KW-1185">Reference proteome</keyword>
<accession>A0A6I3KSQ2</accession>
<keyword evidence="2" id="KW-1133">Transmembrane helix</keyword>
<evidence type="ECO:0000313" key="4">
    <source>
        <dbReference type="Proteomes" id="UP000432464"/>
    </source>
</evidence>
<feature type="compositionally biased region" description="Polar residues" evidence="1">
    <location>
        <begin position="166"/>
        <end position="176"/>
    </location>
</feature>
<feature type="compositionally biased region" description="Gly residues" evidence="1">
    <location>
        <begin position="178"/>
        <end position="189"/>
    </location>
</feature>
<name>A0A6I3KSQ2_9NOCA</name>
<feature type="region of interest" description="Disordered" evidence="1">
    <location>
        <begin position="165"/>
        <end position="189"/>
    </location>
</feature>
<keyword evidence="2" id="KW-0472">Membrane</keyword>
<dbReference type="AlphaFoldDB" id="A0A6I3KSQ2"/>
<reference evidence="3 4" key="1">
    <citation type="submission" date="2019-11" db="EMBL/GenBank/DDBJ databases">
        <title>Nocardia sp. nov. CT2-14 isolated from soil.</title>
        <authorList>
            <person name="Kanchanasin P."/>
            <person name="Tanasupawat S."/>
            <person name="Yuki M."/>
            <person name="Kudo T."/>
        </authorList>
    </citation>
    <scope>NUCLEOTIDE SEQUENCE [LARGE SCALE GENOMIC DNA]</scope>
    <source>
        <strain evidence="3 4">CT2-14</strain>
    </source>
</reference>
<evidence type="ECO:0000256" key="2">
    <source>
        <dbReference type="SAM" id="Phobius"/>
    </source>
</evidence>
<dbReference type="Proteomes" id="UP000432464">
    <property type="component" value="Unassembled WGS sequence"/>
</dbReference>
<keyword evidence="2" id="KW-0812">Transmembrane</keyword>
<evidence type="ECO:0000256" key="1">
    <source>
        <dbReference type="SAM" id="MobiDB-lite"/>
    </source>
</evidence>
<protein>
    <submittedName>
        <fullName evidence="3">Uncharacterized protein</fullName>
    </submittedName>
</protein>
<proteinExistence type="predicted"/>
<feature type="region of interest" description="Disordered" evidence="1">
    <location>
        <begin position="1"/>
        <end position="43"/>
    </location>
</feature>
<sequence length="189" mass="19457">MTTQEAGVTQPRPPTVAEARAREKARRRAEEQERAEAEAAEAKQRKKKRILIGGAAVVGIAALVGGGYLVASAWNGPEVTAYCTVVANKGETVPTGPGQTVTATQDNQEIVVPDNYCSDAQDHGDGGVHPGFFFLAGHSYRYYYGGTGTIGHAPSGGTTVAPKGSTVKTKSGSTIQRGGLGAKIKGGGS</sequence>
<comment type="caution">
    <text evidence="3">The sequence shown here is derived from an EMBL/GenBank/DDBJ whole genome shotgun (WGS) entry which is preliminary data.</text>
</comment>